<evidence type="ECO:0000256" key="2">
    <source>
        <dbReference type="ARBA" id="ARBA00005077"/>
    </source>
</evidence>
<dbReference type="EMBL" id="CP001751">
    <property type="protein sequence ID" value="ADE40473.1"/>
    <property type="molecule type" value="Genomic_DNA"/>
</dbReference>
<dbReference type="RefSeq" id="WP_013047100.1">
    <property type="nucleotide sequence ID" value="NC_014010.1"/>
</dbReference>
<dbReference type="EC" id="6.3.5.5" evidence="11"/>
<evidence type="ECO:0000256" key="10">
    <source>
        <dbReference type="ARBA" id="ARBA00049285"/>
    </source>
</evidence>
<comment type="similarity">
    <text evidence="3 11">Belongs to the CarA family.</text>
</comment>
<dbReference type="PANTHER" id="PTHR43418:SF7">
    <property type="entry name" value="CARBAMOYL-PHOSPHATE SYNTHASE SMALL CHAIN"/>
    <property type="match status" value="1"/>
</dbReference>
<dbReference type="Pfam" id="PF00117">
    <property type="entry name" value="GATase"/>
    <property type="match status" value="1"/>
</dbReference>
<feature type="binding site" evidence="11">
    <location>
        <position position="291"/>
    </location>
    <ligand>
        <name>L-glutamine</name>
        <dbReference type="ChEBI" id="CHEBI:58359"/>
    </ligand>
</feature>
<reference evidence="13 14" key="1">
    <citation type="journal article" date="2010" name="J. Bacteriol.">
        <title>Complete genome sequence of "Candidatus Puniceispirillum marinum" IMCC1322, a representative of the SAR116 clade in the Alphaproteobacteria.</title>
        <authorList>
            <person name="Oh H.M."/>
            <person name="Kwon K.K."/>
            <person name="Kang I."/>
            <person name="Kang S.G."/>
            <person name="Lee J.H."/>
            <person name="Kim S.J."/>
            <person name="Cho J.C."/>
        </authorList>
    </citation>
    <scope>NUCLEOTIDE SEQUENCE [LARGE SCALE GENOMIC DNA]</scope>
    <source>
        <strain evidence="13 14">IMCC1322</strain>
    </source>
</reference>
<evidence type="ECO:0000313" key="13">
    <source>
        <dbReference type="EMBL" id="ADE40473.1"/>
    </source>
</evidence>
<dbReference type="GO" id="GO:0006526">
    <property type="term" value="P:L-arginine biosynthetic process"/>
    <property type="evidence" value="ECO:0007669"/>
    <property type="project" value="UniProtKB-UniRule"/>
</dbReference>
<evidence type="ECO:0000256" key="5">
    <source>
        <dbReference type="ARBA" id="ARBA00022741"/>
    </source>
</evidence>
<dbReference type="STRING" id="488538.SAR116_2230"/>
<protein>
    <recommendedName>
        <fullName evidence="11">Carbamoyl phosphate synthase small chain</fullName>
        <ecNumber evidence="11">6.3.5.5</ecNumber>
    </recommendedName>
    <alternativeName>
        <fullName evidence="11">Carbamoyl phosphate synthetase glutamine chain</fullName>
    </alternativeName>
</protein>
<comment type="pathway">
    <text evidence="2 11">Amino-acid biosynthesis; L-arginine biosynthesis; carbamoyl phosphate from bicarbonate: step 1/1.</text>
</comment>
<dbReference type="GO" id="GO:0004359">
    <property type="term" value="F:glutaminase activity"/>
    <property type="evidence" value="ECO:0007669"/>
    <property type="project" value="RHEA"/>
</dbReference>
<organism evidence="13 14">
    <name type="scientific">Puniceispirillum marinum (strain IMCC1322)</name>
    <dbReference type="NCBI Taxonomy" id="488538"/>
    <lineage>
        <taxon>Bacteria</taxon>
        <taxon>Pseudomonadati</taxon>
        <taxon>Pseudomonadota</taxon>
        <taxon>Alphaproteobacteria</taxon>
        <taxon>Candidatus Puniceispirillales</taxon>
        <taxon>Candidatus Puniceispirillaceae</taxon>
        <taxon>Candidatus Puniceispirillum</taxon>
    </lineage>
</organism>
<evidence type="ECO:0000256" key="1">
    <source>
        <dbReference type="ARBA" id="ARBA00004812"/>
    </source>
</evidence>
<feature type="binding site" evidence="11">
    <location>
        <position position="329"/>
    </location>
    <ligand>
        <name>L-glutamine</name>
        <dbReference type="ChEBI" id="CHEBI:58359"/>
    </ligand>
</feature>
<dbReference type="UniPathway" id="UPA00068">
    <property type="reaction ID" value="UER00171"/>
</dbReference>
<dbReference type="PRINTS" id="PR00099">
    <property type="entry name" value="CPSGATASE"/>
</dbReference>
<dbReference type="InterPro" id="IPR036480">
    <property type="entry name" value="CarbP_synth_ssu_N_sf"/>
</dbReference>
<evidence type="ECO:0000256" key="11">
    <source>
        <dbReference type="HAMAP-Rule" id="MF_01209"/>
    </source>
</evidence>
<dbReference type="SUPFAM" id="SSF52021">
    <property type="entry name" value="Carbamoyl phosphate synthetase, small subunit N-terminal domain"/>
    <property type="match status" value="1"/>
</dbReference>
<evidence type="ECO:0000259" key="12">
    <source>
        <dbReference type="SMART" id="SM01097"/>
    </source>
</evidence>
<comment type="pathway">
    <text evidence="1 11">Pyrimidine metabolism; UMP biosynthesis via de novo pathway; (S)-dihydroorotate from bicarbonate: step 1/3.</text>
</comment>
<evidence type="ECO:0000256" key="4">
    <source>
        <dbReference type="ARBA" id="ARBA00022598"/>
    </source>
</evidence>
<dbReference type="NCBIfam" id="TIGR01368">
    <property type="entry name" value="CPSaseIIsmall"/>
    <property type="match status" value="1"/>
</dbReference>
<dbReference type="Proteomes" id="UP000007460">
    <property type="component" value="Chromosome"/>
</dbReference>
<feature type="active site" evidence="11">
    <location>
        <position position="371"/>
    </location>
</feature>
<dbReference type="SMART" id="SM01097">
    <property type="entry name" value="CPSase_sm_chain"/>
    <property type="match status" value="1"/>
</dbReference>
<dbReference type="InterPro" id="IPR035686">
    <property type="entry name" value="CPSase_GATase1"/>
</dbReference>
<feature type="region of interest" description="CPSase" evidence="11">
    <location>
        <begin position="1"/>
        <end position="209"/>
    </location>
</feature>
<feature type="domain" description="Carbamoyl-phosphate synthase small subunit N-terminal" evidence="12">
    <location>
        <begin position="21"/>
        <end position="151"/>
    </location>
</feature>
<comment type="subunit">
    <text evidence="11">Composed of two chains; the small (or glutamine) chain promotes the hydrolysis of glutamine to ammonia, which is used by the large (or ammonia) chain to synthesize carbamoyl phosphate. Tetramer of heterodimers (alpha,beta)4.</text>
</comment>
<keyword evidence="6 11" id="KW-0067">ATP-binding</keyword>
<evidence type="ECO:0000256" key="3">
    <source>
        <dbReference type="ARBA" id="ARBA00007800"/>
    </source>
</evidence>
<dbReference type="eggNOG" id="COG0505">
    <property type="taxonomic scope" value="Bacteria"/>
</dbReference>
<dbReference type="PANTHER" id="PTHR43418">
    <property type="entry name" value="MULTIFUNCTIONAL TRYPTOPHAN BIOSYNTHESIS PROTEIN-RELATED"/>
    <property type="match status" value="1"/>
</dbReference>
<dbReference type="InterPro" id="IPR050472">
    <property type="entry name" value="Anth_synth/Amidotransfase"/>
</dbReference>
<evidence type="ECO:0000256" key="7">
    <source>
        <dbReference type="ARBA" id="ARBA00022962"/>
    </source>
</evidence>
<name>D5BP39_PUNMI</name>
<sequence length="397" mass="42720">MGQTTKSDHDFAALSACRDNPTAVLVLEDGTVFPGIGFGAATTNVGEVCFNTSMTGYQEIMTDPSYAGQLITFTFPHIGNVGTNSHDIETNTPAALGMIVRQPVTNPASWRADLGLDAWLVSHNLPGISGIDTRALTRHIRDHGAPRGVICHQPDGHINTESLVKMAVAWPGLKGMDLAIEVSQKHTDKWSDGSWDYSKVAHRQTTAKHKVVAVDYGCKQNILRCLTDAGCDVTVVPANTSAADIMAMKPDGVFLSNGPGDPAATSSYAAAEIATLIEADMPIFGICIGHQLMARALGATTFKMERGHRGANHPVKDLATGKIEITSQNHGFVVDPDSLPDDVEISHISLFDHSIEGLRHKSKPAFCVQYHPESSPGPHDSRYLFERFTALMNQGRS</sequence>
<dbReference type="GO" id="GO:0044205">
    <property type="term" value="P:'de novo' UMP biosynthetic process"/>
    <property type="evidence" value="ECO:0007669"/>
    <property type="project" value="UniProtKB-UniRule"/>
</dbReference>
<dbReference type="UniPathway" id="UPA00070">
    <property type="reaction ID" value="UER00115"/>
</dbReference>
<evidence type="ECO:0000256" key="6">
    <source>
        <dbReference type="ARBA" id="ARBA00022840"/>
    </source>
</evidence>
<feature type="active site" evidence="11">
    <location>
        <position position="373"/>
    </location>
</feature>
<feature type="binding site" evidence="11">
    <location>
        <position position="331"/>
    </location>
    <ligand>
        <name>L-glutamine</name>
        <dbReference type="ChEBI" id="CHEBI:58359"/>
    </ligand>
</feature>
<proteinExistence type="inferred from homology"/>
<comment type="catalytic activity">
    <reaction evidence="10 11">
        <text>L-glutamine + H2O = L-glutamate + NH4(+)</text>
        <dbReference type="Rhea" id="RHEA:15889"/>
        <dbReference type="ChEBI" id="CHEBI:15377"/>
        <dbReference type="ChEBI" id="CHEBI:28938"/>
        <dbReference type="ChEBI" id="CHEBI:29985"/>
        <dbReference type="ChEBI" id="CHEBI:58359"/>
    </reaction>
</comment>
<comment type="catalytic activity">
    <reaction evidence="9 11">
        <text>hydrogencarbonate + L-glutamine + 2 ATP + H2O = carbamoyl phosphate + L-glutamate + 2 ADP + phosphate + 2 H(+)</text>
        <dbReference type="Rhea" id="RHEA:18633"/>
        <dbReference type="ChEBI" id="CHEBI:15377"/>
        <dbReference type="ChEBI" id="CHEBI:15378"/>
        <dbReference type="ChEBI" id="CHEBI:17544"/>
        <dbReference type="ChEBI" id="CHEBI:29985"/>
        <dbReference type="ChEBI" id="CHEBI:30616"/>
        <dbReference type="ChEBI" id="CHEBI:43474"/>
        <dbReference type="ChEBI" id="CHEBI:58228"/>
        <dbReference type="ChEBI" id="CHEBI:58359"/>
        <dbReference type="ChEBI" id="CHEBI:456216"/>
        <dbReference type="EC" id="6.3.5.5"/>
    </reaction>
</comment>
<comment type="function">
    <text evidence="11">Small subunit of the glutamine-dependent carbamoyl phosphate synthetase (CPSase). CPSase catalyzes the formation of carbamoyl phosphate from the ammonia moiety of glutamine, carbonate, and phosphate donated by ATP, constituting the first step of 2 biosynthetic pathways, one leading to arginine and/or urea and the other to pyrimidine nucleotides. The small subunit (glutamine amidotransferase) binds and cleaves glutamine to supply the large subunit with the substrate ammonia.</text>
</comment>
<feature type="binding site" evidence="11">
    <location>
        <position position="65"/>
    </location>
    <ligand>
        <name>L-glutamine</name>
        <dbReference type="ChEBI" id="CHEBI:58359"/>
    </ligand>
</feature>
<dbReference type="HAMAP" id="MF_01209">
    <property type="entry name" value="CPSase_S_chain"/>
    <property type="match status" value="1"/>
</dbReference>
<dbReference type="SUPFAM" id="SSF52317">
    <property type="entry name" value="Class I glutamine amidotransferase-like"/>
    <property type="match status" value="1"/>
</dbReference>
<dbReference type="GO" id="GO:0006541">
    <property type="term" value="P:glutamine metabolic process"/>
    <property type="evidence" value="ECO:0007669"/>
    <property type="project" value="InterPro"/>
</dbReference>
<dbReference type="InterPro" id="IPR017926">
    <property type="entry name" value="GATASE"/>
</dbReference>
<dbReference type="CDD" id="cd01744">
    <property type="entry name" value="GATase1_CPSase"/>
    <property type="match status" value="1"/>
</dbReference>
<dbReference type="AlphaFoldDB" id="D5BP39"/>
<dbReference type="Gene3D" id="3.40.50.880">
    <property type="match status" value="1"/>
</dbReference>
<dbReference type="FunFam" id="3.50.30.20:FF:000001">
    <property type="entry name" value="Carbamoyl-phosphate synthase small chain"/>
    <property type="match status" value="1"/>
</dbReference>
<feature type="binding site" evidence="11">
    <location>
        <position position="332"/>
    </location>
    <ligand>
        <name>L-glutamine</name>
        <dbReference type="ChEBI" id="CHEBI:58359"/>
    </ligand>
</feature>
<feature type="active site" description="Nucleophile" evidence="11">
    <location>
        <position position="287"/>
    </location>
</feature>
<dbReference type="PRINTS" id="PR00096">
    <property type="entry name" value="GATASE"/>
</dbReference>
<dbReference type="NCBIfam" id="NF009475">
    <property type="entry name" value="PRK12838.1"/>
    <property type="match status" value="1"/>
</dbReference>
<dbReference type="KEGG" id="apb:SAR116_2230"/>
<dbReference type="GO" id="GO:0004088">
    <property type="term" value="F:carbamoyl-phosphate synthase (glutamine-hydrolyzing) activity"/>
    <property type="evidence" value="ECO:0007669"/>
    <property type="project" value="UniProtKB-UniRule"/>
</dbReference>
<dbReference type="Pfam" id="PF00988">
    <property type="entry name" value="CPSase_sm_chain"/>
    <property type="match status" value="1"/>
</dbReference>
<evidence type="ECO:0000313" key="14">
    <source>
        <dbReference type="Proteomes" id="UP000007460"/>
    </source>
</evidence>
<dbReference type="GO" id="GO:0005524">
    <property type="term" value="F:ATP binding"/>
    <property type="evidence" value="ECO:0007669"/>
    <property type="project" value="UniProtKB-UniRule"/>
</dbReference>
<keyword evidence="7 11" id="KW-0315">Glutamine amidotransferase</keyword>
<keyword evidence="11" id="KW-0028">Amino-acid biosynthesis</keyword>
<feature type="binding site" evidence="11">
    <location>
        <position position="258"/>
    </location>
    <ligand>
        <name>L-glutamine</name>
        <dbReference type="ChEBI" id="CHEBI:58359"/>
    </ligand>
</feature>
<evidence type="ECO:0000256" key="8">
    <source>
        <dbReference type="ARBA" id="ARBA00022975"/>
    </source>
</evidence>
<dbReference type="Gene3D" id="3.50.30.20">
    <property type="entry name" value="Carbamoyl-phosphate synthase small subunit, N-terminal domain"/>
    <property type="match status" value="1"/>
</dbReference>
<dbReference type="PRINTS" id="PR00097">
    <property type="entry name" value="ANTSNTHASEII"/>
</dbReference>
<dbReference type="OrthoDB" id="9804328at2"/>
<dbReference type="InterPro" id="IPR006274">
    <property type="entry name" value="CarbamoylP_synth_ssu"/>
</dbReference>
<keyword evidence="14" id="KW-1185">Reference proteome</keyword>
<dbReference type="GO" id="GO:0006207">
    <property type="term" value="P:'de novo' pyrimidine nucleobase biosynthetic process"/>
    <property type="evidence" value="ECO:0007669"/>
    <property type="project" value="InterPro"/>
</dbReference>
<gene>
    <name evidence="11" type="primary">carA</name>
    <name evidence="13" type="ordered locus">SAR116_2230</name>
</gene>
<keyword evidence="4 11" id="KW-0436">Ligase</keyword>
<feature type="binding site" evidence="11">
    <location>
        <position position="260"/>
    </location>
    <ligand>
        <name>L-glutamine</name>
        <dbReference type="ChEBI" id="CHEBI:58359"/>
    </ligand>
</feature>
<dbReference type="HOGENOM" id="CLU_035901_2_2_5"/>
<dbReference type="InterPro" id="IPR002474">
    <property type="entry name" value="CarbamoylP_synth_ssu_N"/>
</dbReference>
<keyword evidence="11" id="KW-0055">Arginine biosynthesis</keyword>
<dbReference type="PROSITE" id="PS51273">
    <property type="entry name" value="GATASE_TYPE_1"/>
    <property type="match status" value="1"/>
</dbReference>
<dbReference type="InterPro" id="IPR029062">
    <property type="entry name" value="Class_I_gatase-like"/>
</dbReference>
<accession>D5BP39</accession>
<comment type="caution">
    <text evidence="11">Lacks conserved residue(s) required for the propagation of feature annotation.</text>
</comment>
<keyword evidence="5 11" id="KW-0547">Nucleotide-binding</keyword>
<keyword evidence="8 11" id="KW-0665">Pyrimidine biosynthesis</keyword>
<evidence type="ECO:0000256" key="9">
    <source>
        <dbReference type="ARBA" id="ARBA00048816"/>
    </source>
</evidence>